<dbReference type="InterPro" id="IPR018114">
    <property type="entry name" value="TRYPSIN_HIS"/>
</dbReference>
<keyword evidence="2" id="KW-1015">Disulfide bond</keyword>
<comment type="caution">
    <text evidence="4">The sequence shown here is derived from an EMBL/GenBank/DDBJ whole genome shotgun (WGS) entry which is preliminary data.</text>
</comment>
<evidence type="ECO:0000259" key="3">
    <source>
        <dbReference type="PROSITE" id="PS50240"/>
    </source>
</evidence>
<protein>
    <recommendedName>
        <fullName evidence="3">Peptidase S1 domain-containing protein</fullName>
    </recommendedName>
</protein>
<dbReference type="InterPro" id="IPR001314">
    <property type="entry name" value="Peptidase_S1A"/>
</dbReference>
<sequence>MPVRPETHRLLNEQAADDVFALPASAVAGSPSPLLNAPHINGWVTVAAPRSNSTYADDEVMETRIIDGTVDSGNAAFPYAAYLEWDMGGGQAATCTGSLIAADWVVTAAHCLTYEGSDAQPAQMSVWISGVWYEAAAVYVHSGYVSNEGPKSQPSNDIGLVQLAQTSSVSTVALPNAQTQLPAGSSVWAAGYGIDETGQASDVLRYTDLTTFADGDQARCPAQGFTDDFCAGGTDGYTCQGDSGGPIVLPTQTGDVLVGLTSWGPEDCRAPFSFYVKVQSHLDWISATLSGSGTSTGSTDGSSSSGSWWDDIASGIANTVPDAVSDAVSSVSCWFSSC</sequence>
<dbReference type="SUPFAM" id="SSF50494">
    <property type="entry name" value="Trypsin-like serine proteases"/>
    <property type="match status" value="1"/>
</dbReference>
<dbReference type="Pfam" id="PF00089">
    <property type="entry name" value="Trypsin"/>
    <property type="match status" value="1"/>
</dbReference>
<dbReference type="Gene3D" id="2.40.10.10">
    <property type="entry name" value="Trypsin-like serine proteases"/>
    <property type="match status" value="1"/>
</dbReference>
<dbReference type="SMART" id="SM00020">
    <property type="entry name" value="Tryp_SPc"/>
    <property type="match status" value="1"/>
</dbReference>
<dbReference type="GO" id="GO:0006508">
    <property type="term" value="P:proteolysis"/>
    <property type="evidence" value="ECO:0007669"/>
    <property type="project" value="InterPro"/>
</dbReference>
<keyword evidence="5" id="KW-1185">Reference proteome</keyword>
<dbReference type="PRINTS" id="PR00722">
    <property type="entry name" value="CHYMOTRYPSIN"/>
</dbReference>
<dbReference type="AlphaFoldDB" id="A0A9D4TW95"/>
<dbReference type="OrthoDB" id="513440at2759"/>
<reference evidence="4" key="2">
    <citation type="submission" date="2020-11" db="EMBL/GenBank/DDBJ databases">
        <authorList>
            <person name="Cecchin M."/>
            <person name="Marcolungo L."/>
            <person name="Rossato M."/>
            <person name="Girolomoni L."/>
            <person name="Cosentino E."/>
            <person name="Cuine S."/>
            <person name="Li-Beisson Y."/>
            <person name="Delledonne M."/>
            <person name="Ballottari M."/>
        </authorList>
    </citation>
    <scope>NUCLEOTIDE SEQUENCE</scope>
    <source>
        <strain evidence="4">211/11P</strain>
        <tissue evidence="4">Whole cell</tissue>
    </source>
</reference>
<accession>A0A9D4TW95</accession>
<gene>
    <name evidence="4" type="ORF">D9Q98_002369</name>
</gene>
<dbReference type="PANTHER" id="PTHR24276">
    <property type="entry name" value="POLYSERASE-RELATED"/>
    <property type="match status" value="1"/>
</dbReference>
<comment type="similarity">
    <text evidence="1">Belongs to the peptidase S1 family.</text>
</comment>
<feature type="domain" description="Peptidase S1" evidence="3">
    <location>
        <begin position="65"/>
        <end position="290"/>
    </location>
</feature>
<evidence type="ECO:0000313" key="4">
    <source>
        <dbReference type="EMBL" id="KAI3436316.1"/>
    </source>
</evidence>
<dbReference type="PANTHER" id="PTHR24276:SF98">
    <property type="entry name" value="FI18310P1-RELATED"/>
    <property type="match status" value="1"/>
</dbReference>
<evidence type="ECO:0000256" key="2">
    <source>
        <dbReference type="ARBA" id="ARBA00023157"/>
    </source>
</evidence>
<evidence type="ECO:0000256" key="1">
    <source>
        <dbReference type="ARBA" id="ARBA00007664"/>
    </source>
</evidence>
<dbReference type="GO" id="GO:0004252">
    <property type="term" value="F:serine-type endopeptidase activity"/>
    <property type="evidence" value="ECO:0007669"/>
    <property type="project" value="InterPro"/>
</dbReference>
<dbReference type="CDD" id="cd00190">
    <property type="entry name" value="Tryp_SPc"/>
    <property type="match status" value="1"/>
</dbReference>
<dbReference type="PROSITE" id="PS00134">
    <property type="entry name" value="TRYPSIN_HIS"/>
    <property type="match status" value="1"/>
</dbReference>
<organism evidence="4 5">
    <name type="scientific">Chlorella vulgaris</name>
    <name type="common">Green alga</name>
    <dbReference type="NCBI Taxonomy" id="3077"/>
    <lineage>
        <taxon>Eukaryota</taxon>
        <taxon>Viridiplantae</taxon>
        <taxon>Chlorophyta</taxon>
        <taxon>core chlorophytes</taxon>
        <taxon>Trebouxiophyceae</taxon>
        <taxon>Chlorellales</taxon>
        <taxon>Chlorellaceae</taxon>
        <taxon>Chlorella clade</taxon>
        <taxon>Chlorella</taxon>
    </lineage>
</organism>
<dbReference type="Proteomes" id="UP001055712">
    <property type="component" value="Unassembled WGS sequence"/>
</dbReference>
<dbReference type="InterPro" id="IPR009003">
    <property type="entry name" value="Peptidase_S1_PA"/>
</dbReference>
<name>A0A9D4TW95_CHLVU</name>
<dbReference type="InterPro" id="IPR001254">
    <property type="entry name" value="Trypsin_dom"/>
</dbReference>
<proteinExistence type="inferred from homology"/>
<evidence type="ECO:0000313" key="5">
    <source>
        <dbReference type="Proteomes" id="UP001055712"/>
    </source>
</evidence>
<dbReference type="InterPro" id="IPR043504">
    <property type="entry name" value="Peptidase_S1_PA_chymotrypsin"/>
</dbReference>
<reference evidence="4" key="1">
    <citation type="journal article" date="2019" name="Plant J.">
        <title>Chlorella vulgaris genome assembly and annotation reveals the molecular basis for metabolic acclimation to high light conditions.</title>
        <authorList>
            <person name="Cecchin M."/>
            <person name="Marcolungo L."/>
            <person name="Rossato M."/>
            <person name="Girolomoni L."/>
            <person name="Cosentino E."/>
            <person name="Cuine S."/>
            <person name="Li-Beisson Y."/>
            <person name="Delledonne M."/>
            <person name="Ballottari M."/>
        </authorList>
    </citation>
    <scope>NUCLEOTIDE SEQUENCE</scope>
    <source>
        <strain evidence="4">211/11P</strain>
    </source>
</reference>
<dbReference type="PROSITE" id="PS50240">
    <property type="entry name" value="TRYPSIN_DOM"/>
    <property type="match status" value="1"/>
</dbReference>
<dbReference type="InterPro" id="IPR050430">
    <property type="entry name" value="Peptidase_S1"/>
</dbReference>
<dbReference type="EMBL" id="SIDB01000002">
    <property type="protein sequence ID" value="KAI3436316.1"/>
    <property type="molecule type" value="Genomic_DNA"/>
</dbReference>